<evidence type="ECO:0000313" key="1">
    <source>
        <dbReference type="EMBL" id="NEH96095.1"/>
    </source>
</evidence>
<evidence type="ECO:0008006" key="3">
    <source>
        <dbReference type="Google" id="ProtNLM"/>
    </source>
</evidence>
<protein>
    <recommendedName>
        <fullName evidence="3">F-box domain-containing protein</fullName>
    </recommendedName>
</protein>
<sequence length="232" mass="26284">MIGNLPNDTLTEVFRKVANQADKLAAFYEINALRSTNQRFRELIESDRTIRSEFRKIQQETRPARFANARIEARNPAGTRSGNDINTYHDVDVPDTQDRIKWLAAERDINANPDMVARTAIERNDVVVPVAQDRIKWLAAKRDINANPDMVAGTAIERNDVTDRLAQDTIKERAAKRDINANMVARTAIERNGVTDRFAQNRIMQHAASVEAFSNAIRGLGERFRQEGGRGR</sequence>
<proteinExistence type="predicted"/>
<evidence type="ECO:0000313" key="2">
    <source>
        <dbReference type="Proteomes" id="UP000468864"/>
    </source>
</evidence>
<name>A0A6N9ZT30_9HYPH</name>
<organism evidence="1 2">
    <name type="scientific">Rhizobium laguerreae</name>
    <dbReference type="NCBI Taxonomy" id="1076926"/>
    <lineage>
        <taxon>Bacteria</taxon>
        <taxon>Pseudomonadati</taxon>
        <taxon>Pseudomonadota</taxon>
        <taxon>Alphaproteobacteria</taxon>
        <taxon>Hyphomicrobiales</taxon>
        <taxon>Rhizobiaceae</taxon>
        <taxon>Rhizobium/Agrobacterium group</taxon>
        <taxon>Rhizobium</taxon>
    </lineage>
</organism>
<accession>A0A6N9ZT30</accession>
<dbReference type="Proteomes" id="UP000468864">
    <property type="component" value="Unassembled WGS sequence"/>
</dbReference>
<dbReference type="RefSeq" id="WP_163883711.1">
    <property type="nucleotide sequence ID" value="NZ_WUEP01000074.1"/>
</dbReference>
<gene>
    <name evidence="1" type="ORF">GR206_34870</name>
</gene>
<reference evidence="1 2" key="1">
    <citation type="submission" date="2019-12" db="EMBL/GenBank/DDBJ databases">
        <title>Rhizobium genotypes associated with high levels of biological nitrogen fixation by grain legumes in a temperate-maritime cropping system.</title>
        <authorList>
            <person name="Maluk M."/>
            <person name="Francesc Ferrando Molina F."/>
            <person name="Lopez Del Egido L."/>
            <person name="Lafos M."/>
            <person name="Langarica-Fuentes A."/>
            <person name="Gebre Yohannes G."/>
            <person name="Young M.W."/>
            <person name="Martin P."/>
            <person name="Gantlett R."/>
            <person name="Kenicer G."/>
            <person name="Hawes C."/>
            <person name="Begg G.S."/>
            <person name="Quilliam R.S."/>
            <person name="Squire G.R."/>
            <person name="Poole P.S."/>
            <person name="Young P.W."/>
            <person name="Iannetta P.M."/>
            <person name="James E.K."/>
        </authorList>
    </citation>
    <scope>NUCLEOTIDE SEQUENCE [LARGE SCALE GENOMIC DNA]</scope>
    <source>
        <strain evidence="1 2">JHI2449</strain>
    </source>
</reference>
<comment type="caution">
    <text evidence="1">The sequence shown here is derived from an EMBL/GenBank/DDBJ whole genome shotgun (WGS) entry which is preliminary data.</text>
</comment>
<dbReference type="EMBL" id="WUEP01000074">
    <property type="protein sequence ID" value="NEH96095.1"/>
    <property type="molecule type" value="Genomic_DNA"/>
</dbReference>
<dbReference type="AlphaFoldDB" id="A0A6N9ZT30"/>